<proteinExistence type="predicted"/>
<accession>A0A4W4HDW9</accession>
<dbReference type="STRING" id="8005.ENSEEEP00000047186"/>
<dbReference type="Gene3D" id="3.40.50.150">
    <property type="entry name" value="Vaccinia Virus protein VP39"/>
    <property type="match status" value="1"/>
</dbReference>
<reference evidence="3" key="5">
    <citation type="submission" date="2025-09" db="UniProtKB">
        <authorList>
            <consortium name="Ensembl"/>
        </authorList>
    </citation>
    <scope>IDENTIFICATION</scope>
</reference>
<keyword evidence="1" id="KW-0489">Methyltransferase</keyword>
<evidence type="ECO:0000313" key="3">
    <source>
        <dbReference type="Ensembl" id="ENSEEEP00000047186.2"/>
    </source>
</evidence>
<evidence type="ECO:0000256" key="2">
    <source>
        <dbReference type="ARBA" id="ARBA00022691"/>
    </source>
</evidence>
<protein>
    <submittedName>
        <fullName evidence="3">Uncharacterized protein</fullName>
    </submittedName>
</protein>
<dbReference type="Proteomes" id="UP000314983">
    <property type="component" value="Chromosome 25"/>
</dbReference>
<dbReference type="InterPro" id="IPR019410">
    <property type="entry name" value="Methyltransf_16"/>
</dbReference>
<dbReference type="AlphaFoldDB" id="A0A4W4HDW9"/>
<evidence type="ECO:0000313" key="4">
    <source>
        <dbReference type="Proteomes" id="UP000314983"/>
    </source>
</evidence>
<sequence>MEIGREQTYTSGQRNEIAKNLVYIKPPPNIIQEDELDSKVMTGEALERHNACKPNVFYSLGMETFHFSGHEIHIRESLDSFGALTWPGAVDLCNYLEKNKEQFSLQDKAVLELGAGTGLVSIVASLMGAWVTATDLPEILNNLSFNLWRNTRGRCRYTPQVAGLVWGEELDRKFPSSIYNYDYILCADIVYHHNWLDELLLTMKYFCRPGTTLLWANKIRFQSDLDFIENFTKAFDTRMLSEIPASEVRIYQAVVKE</sequence>
<reference evidence="4" key="2">
    <citation type="journal article" date="2017" name="Sci. Adv.">
        <title>A tail of two voltages: Proteomic comparison of the three electric organs of the electric eel.</title>
        <authorList>
            <person name="Traeger L.L."/>
            <person name="Sabat G."/>
            <person name="Barrett-Wilt G.A."/>
            <person name="Wells G.B."/>
            <person name="Sussman M.R."/>
        </authorList>
    </citation>
    <scope>NUCLEOTIDE SEQUENCE [LARGE SCALE GENOMIC DNA]</scope>
</reference>
<reference evidence="3" key="3">
    <citation type="submission" date="2020-05" db="EMBL/GenBank/DDBJ databases">
        <title>Electrophorus electricus (electric eel) genome, fEleEle1, primary haplotype.</title>
        <authorList>
            <person name="Myers G."/>
            <person name="Meyer A."/>
            <person name="Fedrigo O."/>
            <person name="Formenti G."/>
            <person name="Rhie A."/>
            <person name="Tracey A."/>
            <person name="Sims Y."/>
            <person name="Jarvis E.D."/>
        </authorList>
    </citation>
    <scope>NUCLEOTIDE SEQUENCE [LARGE SCALE GENOMIC DNA]</scope>
</reference>
<dbReference type="PANTHER" id="PTHR14614">
    <property type="entry name" value="HEPATOCELLULAR CARCINOMA-ASSOCIATED ANTIGEN"/>
    <property type="match status" value="1"/>
</dbReference>
<dbReference type="Ensembl" id="ENSEEET00000047707.2">
    <property type="protein sequence ID" value="ENSEEEP00000047186.2"/>
    <property type="gene ID" value="ENSEEEG00000022213.2"/>
</dbReference>
<evidence type="ECO:0000256" key="1">
    <source>
        <dbReference type="ARBA" id="ARBA00022603"/>
    </source>
</evidence>
<organism evidence="3 4">
    <name type="scientific">Electrophorus electricus</name>
    <name type="common">Electric eel</name>
    <name type="synonym">Gymnotus electricus</name>
    <dbReference type="NCBI Taxonomy" id="8005"/>
    <lineage>
        <taxon>Eukaryota</taxon>
        <taxon>Metazoa</taxon>
        <taxon>Chordata</taxon>
        <taxon>Craniata</taxon>
        <taxon>Vertebrata</taxon>
        <taxon>Euteleostomi</taxon>
        <taxon>Actinopterygii</taxon>
        <taxon>Neopterygii</taxon>
        <taxon>Teleostei</taxon>
        <taxon>Ostariophysi</taxon>
        <taxon>Gymnotiformes</taxon>
        <taxon>Gymnotoidei</taxon>
        <taxon>Gymnotidae</taxon>
        <taxon>Electrophorus</taxon>
    </lineage>
</organism>
<dbReference type="InterPro" id="IPR029063">
    <property type="entry name" value="SAM-dependent_MTases_sf"/>
</dbReference>
<dbReference type="Pfam" id="PF10294">
    <property type="entry name" value="Methyltransf_16"/>
    <property type="match status" value="1"/>
</dbReference>
<dbReference type="GO" id="GO:0008168">
    <property type="term" value="F:methyltransferase activity"/>
    <property type="evidence" value="ECO:0007669"/>
    <property type="project" value="UniProtKB-KW"/>
</dbReference>
<dbReference type="GeneTree" id="ENSGT00940000156596"/>
<name>A0A4W4HDW9_ELEEL</name>
<keyword evidence="4" id="KW-1185">Reference proteome</keyword>
<dbReference type="GO" id="GO:0032259">
    <property type="term" value="P:methylation"/>
    <property type="evidence" value="ECO:0007669"/>
    <property type="project" value="UniProtKB-KW"/>
</dbReference>
<reference evidence="3" key="4">
    <citation type="submission" date="2025-08" db="UniProtKB">
        <authorList>
            <consortium name="Ensembl"/>
        </authorList>
    </citation>
    <scope>IDENTIFICATION</scope>
</reference>
<gene>
    <name evidence="3" type="primary">METTL21C</name>
</gene>
<keyword evidence="2" id="KW-0949">S-adenosyl-L-methionine</keyword>
<dbReference type="PANTHER" id="PTHR14614:SF13">
    <property type="entry name" value="PROTEIN-LYSINE METHYLTRANSFERASE METTL21C"/>
    <property type="match status" value="1"/>
</dbReference>
<reference evidence="4" key="1">
    <citation type="journal article" date="2014" name="Science">
        <title>Nonhuman genetics. Genomic basis for the convergent evolution of electric organs.</title>
        <authorList>
            <person name="Gallant J.R."/>
            <person name="Traeger L.L."/>
            <person name="Volkening J.D."/>
            <person name="Moffett H."/>
            <person name="Chen P.H."/>
            <person name="Novina C.D."/>
            <person name="Phillips G.N.Jr."/>
            <person name="Anand R."/>
            <person name="Wells G.B."/>
            <person name="Pinch M."/>
            <person name="Guth R."/>
            <person name="Unguez G.A."/>
            <person name="Albert J.S."/>
            <person name="Zakon H.H."/>
            <person name="Samanta M.P."/>
            <person name="Sussman M.R."/>
        </authorList>
    </citation>
    <scope>NUCLEOTIDE SEQUENCE [LARGE SCALE GENOMIC DNA]</scope>
</reference>
<dbReference type="SUPFAM" id="SSF53335">
    <property type="entry name" value="S-adenosyl-L-methionine-dependent methyltransferases"/>
    <property type="match status" value="1"/>
</dbReference>
<dbReference type="OMA" id="QEHYLFA"/>
<keyword evidence="1" id="KW-0808">Transferase</keyword>